<dbReference type="AlphaFoldDB" id="A0A4D7AWI6"/>
<evidence type="ECO:0000313" key="3">
    <source>
        <dbReference type="EMBL" id="QCI60176.1"/>
    </source>
</evidence>
<keyword evidence="4" id="KW-1185">Reference proteome</keyword>
<organism evidence="3 4">
    <name type="scientific">Dysosmobacter welbionis</name>
    <dbReference type="NCBI Taxonomy" id="2093857"/>
    <lineage>
        <taxon>Bacteria</taxon>
        <taxon>Bacillati</taxon>
        <taxon>Bacillota</taxon>
        <taxon>Clostridia</taxon>
        <taxon>Eubacteriales</taxon>
        <taxon>Oscillospiraceae</taxon>
        <taxon>Dysosmobacter</taxon>
    </lineage>
</organism>
<dbReference type="GO" id="GO:0006508">
    <property type="term" value="P:proteolysis"/>
    <property type="evidence" value="ECO:0007669"/>
    <property type="project" value="InterPro"/>
</dbReference>
<dbReference type="Gene3D" id="3.40.50.1820">
    <property type="entry name" value="alpha/beta hydrolase"/>
    <property type="match status" value="1"/>
</dbReference>
<evidence type="ECO:0000259" key="2">
    <source>
        <dbReference type="Pfam" id="PF00326"/>
    </source>
</evidence>
<dbReference type="InterPro" id="IPR029058">
    <property type="entry name" value="AB_hydrolase_fold"/>
</dbReference>
<sequence>MVGRWGTIDYQDLMDFTDEVLRRYPDVDADRLGVCGGSYGGYMTNWIIGHTQRFKAACAMRSISNFVTSISTCDKGYLFLLEHMGLNALERKGVIWDESQILWDKSPLKYVRNVTTPTLFIHSNTDYRCWMDEPLQMFTSLRQQGVPSKVVLIHQEGHELNRSGRPVNRLIRLNALCDWFDQYL</sequence>
<proteinExistence type="predicted"/>
<protein>
    <submittedName>
        <fullName evidence="3">Prolyl oligopeptidase family serine peptidase</fullName>
    </submittedName>
</protein>
<keyword evidence="1" id="KW-0378">Hydrolase</keyword>
<dbReference type="GO" id="GO:0004252">
    <property type="term" value="F:serine-type endopeptidase activity"/>
    <property type="evidence" value="ECO:0007669"/>
    <property type="project" value="TreeGrafter"/>
</dbReference>
<dbReference type="InterPro" id="IPR001375">
    <property type="entry name" value="Peptidase_S9_cat"/>
</dbReference>
<reference evidence="4" key="1">
    <citation type="submission" date="2018-12" db="EMBL/GenBank/DDBJ databases">
        <title>Dusodibacter welbiota gen. nov., sp. nov., isolated from human faeces and emended description of the Oscillibacter genus.</title>
        <authorList>
            <person name="Le Roy T."/>
            <person name="Van der Smissen P."/>
            <person name="Delzenne N."/>
            <person name="Muccioli G."/>
            <person name="Collet J.F."/>
            <person name="Cani P.D."/>
        </authorList>
    </citation>
    <scope>NUCLEOTIDE SEQUENCE [LARGE SCALE GENOMIC DNA]</scope>
    <source>
        <strain evidence="4">J115</strain>
    </source>
</reference>
<dbReference type="PANTHER" id="PTHR42776:SF27">
    <property type="entry name" value="DIPEPTIDYL PEPTIDASE FAMILY MEMBER 6"/>
    <property type="match status" value="1"/>
</dbReference>
<accession>A0A4D7AWI6</accession>
<evidence type="ECO:0000256" key="1">
    <source>
        <dbReference type="ARBA" id="ARBA00022801"/>
    </source>
</evidence>
<dbReference type="Pfam" id="PF00326">
    <property type="entry name" value="Peptidase_S9"/>
    <property type="match status" value="1"/>
</dbReference>
<feature type="domain" description="Peptidase S9 prolyl oligopeptidase catalytic" evidence="2">
    <location>
        <begin position="3"/>
        <end position="184"/>
    </location>
</feature>
<name>A0A4D7AWI6_9FIRM</name>
<dbReference type="PANTHER" id="PTHR42776">
    <property type="entry name" value="SERINE PEPTIDASE S9 FAMILY MEMBER"/>
    <property type="match status" value="1"/>
</dbReference>
<evidence type="ECO:0000313" key="4">
    <source>
        <dbReference type="Proteomes" id="UP000298642"/>
    </source>
</evidence>
<dbReference type="KEGG" id="obj:EIO64_13940"/>
<dbReference type="SUPFAM" id="SSF53474">
    <property type="entry name" value="alpha/beta-Hydrolases"/>
    <property type="match status" value="1"/>
</dbReference>
<dbReference type="Proteomes" id="UP000298642">
    <property type="component" value="Chromosome"/>
</dbReference>
<gene>
    <name evidence="3" type="ORF">EIO64_13940</name>
</gene>
<dbReference type="EMBL" id="CP034413">
    <property type="protein sequence ID" value="QCI60176.1"/>
    <property type="molecule type" value="Genomic_DNA"/>
</dbReference>